<dbReference type="PANTHER" id="PTHR38436">
    <property type="entry name" value="POLYKETIDE CYCLASE SNOAL-LIKE DOMAIN"/>
    <property type="match status" value="1"/>
</dbReference>
<dbReference type="SUPFAM" id="SSF54427">
    <property type="entry name" value="NTF2-like"/>
    <property type="match status" value="1"/>
</dbReference>
<dbReference type="EMBL" id="JACCCU010000001">
    <property type="protein sequence ID" value="NYF88103.1"/>
    <property type="molecule type" value="Genomic_DNA"/>
</dbReference>
<dbReference type="GO" id="GO:0030638">
    <property type="term" value="P:polyketide metabolic process"/>
    <property type="evidence" value="ECO:0007669"/>
    <property type="project" value="InterPro"/>
</dbReference>
<dbReference type="Pfam" id="PF07366">
    <property type="entry name" value="SnoaL"/>
    <property type="match status" value="1"/>
</dbReference>
<dbReference type="GO" id="GO:0016853">
    <property type="term" value="F:isomerase activity"/>
    <property type="evidence" value="ECO:0007669"/>
    <property type="project" value="UniProtKB-KW"/>
</dbReference>
<name>A0A852V578_9BACT</name>
<comment type="caution">
    <text evidence="1">The sequence shown here is derived from an EMBL/GenBank/DDBJ whole genome shotgun (WGS) entry which is preliminary data.</text>
</comment>
<organism evidence="1 2">
    <name type="scientific">Tunturiibacter lichenicola</name>
    <dbReference type="NCBI Taxonomy" id="2051959"/>
    <lineage>
        <taxon>Bacteria</taxon>
        <taxon>Pseudomonadati</taxon>
        <taxon>Acidobacteriota</taxon>
        <taxon>Terriglobia</taxon>
        <taxon>Terriglobales</taxon>
        <taxon>Acidobacteriaceae</taxon>
        <taxon>Tunturiibacter</taxon>
    </lineage>
</organism>
<evidence type="ECO:0000313" key="1">
    <source>
        <dbReference type="EMBL" id="NYF88103.1"/>
    </source>
</evidence>
<accession>A0A852V578</accession>
<dbReference type="InterPro" id="IPR009959">
    <property type="entry name" value="Cyclase_SnoaL-like"/>
</dbReference>
<dbReference type="Proteomes" id="UP000564385">
    <property type="component" value="Unassembled WGS sequence"/>
</dbReference>
<dbReference type="PANTHER" id="PTHR38436:SF1">
    <property type="entry name" value="ESTER CYCLASE"/>
    <property type="match status" value="1"/>
</dbReference>
<protein>
    <submittedName>
        <fullName evidence="1">Steroid delta-isomerase-like uncharacterized protein</fullName>
    </submittedName>
</protein>
<dbReference type="Gene3D" id="3.10.450.50">
    <property type="match status" value="1"/>
</dbReference>
<reference evidence="1 2" key="1">
    <citation type="submission" date="2020-07" db="EMBL/GenBank/DDBJ databases">
        <title>Genomic Encyclopedia of Type Strains, Phase IV (KMG-V): Genome sequencing to study the core and pangenomes of soil and plant-associated prokaryotes.</title>
        <authorList>
            <person name="Whitman W."/>
        </authorList>
    </citation>
    <scope>NUCLEOTIDE SEQUENCE [LARGE SCALE GENOMIC DNA]</scope>
    <source>
        <strain evidence="1 2">M8UP22</strain>
    </source>
</reference>
<gene>
    <name evidence="1" type="ORF">HDF08_000170</name>
</gene>
<dbReference type="InterPro" id="IPR032710">
    <property type="entry name" value="NTF2-like_dom_sf"/>
</dbReference>
<evidence type="ECO:0000313" key="2">
    <source>
        <dbReference type="Proteomes" id="UP000564385"/>
    </source>
</evidence>
<sequence>MMLDVISHRLNQEMRVSEFGSASGNVAVIARFLEEVINQGRLEQADEIVAVDFVELDPLPGQRQGREGLKEVIAMLRAAFPDIHWVADETVASGDKVVTRFTWTGTHRGTFLGVPATGRSVNVKGVVIDRLVGGKMTDSRILMDNLTMMQQLGVIPRA</sequence>
<dbReference type="AlphaFoldDB" id="A0A852V578"/>
<proteinExistence type="predicted"/>